<name>A0A9Q3BD90_9BASI</name>
<proteinExistence type="predicted"/>
<sequence>MPTLMHELDSASPPNPLQPLASLGAHTALPIYASNAALTPPYASSNPPNPLCHLPSSGHIVTSQYAPDATYHPYAHIVPSQHS</sequence>
<gene>
    <name evidence="1" type="ORF">O181_002847</name>
</gene>
<dbReference type="Proteomes" id="UP000765509">
    <property type="component" value="Unassembled WGS sequence"/>
</dbReference>
<accession>A0A9Q3BD90</accession>
<dbReference type="AlphaFoldDB" id="A0A9Q3BD90"/>
<reference evidence="1" key="1">
    <citation type="submission" date="2021-03" db="EMBL/GenBank/DDBJ databases">
        <title>Draft genome sequence of rust myrtle Austropuccinia psidii MF-1, a brazilian biotype.</title>
        <authorList>
            <person name="Quecine M.C."/>
            <person name="Pachon D.M.R."/>
            <person name="Bonatelli M.L."/>
            <person name="Correr F.H."/>
            <person name="Franceschini L.M."/>
            <person name="Leite T.F."/>
            <person name="Margarido G.R.A."/>
            <person name="Almeida C.A."/>
            <person name="Ferrarezi J.A."/>
            <person name="Labate C.A."/>
        </authorList>
    </citation>
    <scope>NUCLEOTIDE SEQUENCE</scope>
    <source>
        <strain evidence="1">MF-1</strain>
    </source>
</reference>
<evidence type="ECO:0000313" key="2">
    <source>
        <dbReference type="Proteomes" id="UP000765509"/>
    </source>
</evidence>
<protein>
    <submittedName>
        <fullName evidence="1">Uncharacterized protein</fullName>
    </submittedName>
</protein>
<organism evidence="1 2">
    <name type="scientific">Austropuccinia psidii MF-1</name>
    <dbReference type="NCBI Taxonomy" id="1389203"/>
    <lineage>
        <taxon>Eukaryota</taxon>
        <taxon>Fungi</taxon>
        <taxon>Dikarya</taxon>
        <taxon>Basidiomycota</taxon>
        <taxon>Pucciniomycotina</taxon>
        <taxon>Pucciniomycetes</taxon>
        <taxon>Pucciniales</taxon>
        <taxon>Sphaerophragmiaceae</taxon>
        <taxon>Austropuccinia</taxon>
    </lineage>
</organism>
<keyword evidence="2" id="KW-1185">Reference proteome</keyword>
<comment type="caution">
    <text evidence="1">The sequence shown here is derived from an EMBL/GenBank/DDBJ whole genome shotgun (WGS) entry which is preliminary data.</text>
</comment>
<dbReference type="EMBL" id="AVOT02000490">
    <property type="protein sequence ID" value="MBW0463132.1"/>
    <property type="molecule type" value="Genomic_DNA"/>
</dbReference>
<evidence type="ECO:0000313" key="1">
    <source>
        <dbReference type="EMBL" id="MBW0463132.1"/>
    </source>
</evidence>